<organism evidence="4 5">
    <name type="scientific">Planomonospora alba</name>
    <dbReference type="NCBI Taxonomy" id="161354"/>
    <lineage>
        <taxon>Bacteria</taxon>
        <taxon>Bacillati</taxon>
        <taxon>Actinomycetota</taxon>
        <taxon>Actinomycetes</taxon>
        <taxon>Streptosporangiales</taxon>
        <taxon>Streptosporangiaceae</taxon>
        <taxon>Planomonospora</taxon>
    </lineage>
</organism>
<dbReference type="PROSITE" id="PS50110">
    <property type="entry name" value="RESPONSE_REGULATORY"/>
    <property type="match status" value="1"/>
</dbReference>
<evidence type="ECO:0000259" key="3">
    <source>
        <dbReference type="PROSITE" id="PS50110"/>
    </source>
</evidence>
<dbReference type="Gene3D" id="3.40.50.2300">
    <property type="match status" value="1"/>
</dbReference>
<comment type="caution">
    <text evidence="4">The sequence shown here is derived from an EMBL/GenBank/DDBJ whole genome shotgun (WGS) entry which is preliminary data.</text>
</comment>
<accession>A0ABP6P0J6</accession>
<dbReference type="Proteomes" id="UP001500320">
    <property type="component" value="Unassembled WGS sequence"/>
</dbReference>
<dbReference type="SUPFAM" id="SSF52172">
    <property type="entry name" value="CheY-like"/>
    <property type="match status" value="1"/>
</dbReference>
<dbReference type="PANTHER" id="PTHR44591:SF3">
    <property type="entry name" value="RESPONSE REGULATORY DOMAIN-CONTAINING PROTEIN"/>
    <property type="match status" value="1"/>
</dbReference>
<dbReference type="EMBL" id="BAAAUT010000072">
    <property type="protein sequence ID" value="GAA3161913.1"/>
    <property type="molecule type" value="Genomic_DNA"/>
</dbReference>
<evidence type="ECO:0000313" key="5">
    <source>
        <dbReference type="Proteomes" id="UP001500320"/>
    </source>
</evidence>
<evidence type="ECO:0000256" key="2">
    <source>
        <dbReference type="PROSITE-ProRule" id="PRU00169"/>
    </source>
</evidence>
<keyword evidence="1 2" id="KW-0597">Phosphoprotein</keyword>
<reference evidence="5" key="1">
    <citation type="journal article" date="2019" name="Int. J. Syst. Evol. Microbiol.">
        <title>The Global Catalogue of Microorganisms (GCM) 10K type strain sequencing project: providing services to taxonomists for standard genome sequencing and annotation.</title>
        <authorList>
            <consortium name="The Broad Institute Genomics Platform"/>
            <consortium name="The Broad Institute Genome Sequencing Center for Infectious Disease"/>
            <person name="Wu L."/>
            <person name="Ma J."/>
        </authorList>
    </citation>
    <scope>NUCLEOTIDE SEQUENCE [LARGE SCALE GENOMIC DNA]</scope>
    <source>
        <strain evidence="5">JCM 9373</strain>
    </source>
</reference>
<protein>
    <recommendedName>
        <fullName evidence="3">Response regulatory domain-containing protein</fullName>
    </recommendedName>
</protein>
<keyword evidence="5" id="KW-1185">Reference proteome</keyword>
<evidence type="ECO:0000256" key="1">
    <source>
        <dbReference type="ARBA" id="ARBA00022553"/>
    </source>
</evidence>
<dbReference type="InterPro" id="IPR011006">
    <property type="entry name" value="CheY-like_superfamily"/>
</dbReference>
<feature type="domain" description="Response regulatory" evidence="3">
    <location>
        <begin position="36"/>
        <end position="148"/>
    </location>
</feature>
<evidence type="ECO:0000313" key="4">
    <source>
        <dbReference type="EMBL" id="GAA3161913.1"/>
    </source>
</evidence>
<dbReference type="Pfam" id="PF00072">
    <property type="entry name" value="Response_reg"/>
    <property type="match status" value="1"/>
</dbReference>
<name>A0ABP6P0J6_9ACTN</name>
<dbReference type="SMART" id="SM00448">
    <property type="entry name" value="REC"/>
    <property type="match status" value="1"/>
</dbReference>
<gene>
    <name evidence="4" type="ORF">GCM10010466_61130</name>
</gene>
<proteinExistence type="predicted"/>
<dbReference type="InterPro" id="IPR001789">
    <property type="entry name" value="Sig_transdc_resp-reg_receiver"/>
</dbReference>
<dbReference type="InterPro" id="IPR050595">
    <property type="entry name" value="Bact_response_regulator"/>
</dbReference>
<dbReference type="PANTHER" id="PTHR44591">
    <property type="entry name" value="STRESS RESPONSE REGULATOR PROTEIN 1"/>
    <property type="match status" value="1"/>
</dbReference>
<feature type="modified residue" description="4-aspartylphosphate" evidence="2">
    <location>
        <position position="85"/>
    </location>
</feature>
<sequence length="151" mass="16091">MSGQGGPVRISILGASGRAAPGQGADIGWGTLVQPRVLVIEDEQDVCDLLRRHLSGLGCEVRTADNGELGLLLAVTDPPDLVVLDIRLPGVDGRQVARALQADPRTRGCRIVVTSVLDAEDLLDINADAVLPKPFRRADVKRAVDSLWEVN</sequence>